<protein>
    <submittedName>
        <fullName evidence="1">Uncharacterized protein</fullName>
    </submittedName>
</protein>
<sequence>MRFALSDLQRNTMSSSHVDNYGENIGIFDILEGVKSKYLDEKPCYEIPDKYSIKELGIWIYTNSIMKKIYSSSAFYQKNLEWMVDDLNSNYLANYYNLLKYYNSFIDFCDDRLKMSDFVDFDNVGLGNYVWALYSLIVYPRYWQDDFKSNPIHWQWTNDITKICGFPVQAAKDPYHRAYFTQEFITELFAKYCPTWIYSEQKSKKKVYIFARPCIQINDLEWCIVVQMPRLYRATFQVVLSHKNNKKLNPKDIEFQCQFVIPLFDYFLNDDLLSAWKYNVIFRYHYVERYINYIEPLVFDGILEASVRDK</sequence>
<dbReference type="RefSeq" id="WP_067008718.1">
    <property type="nucleotide sequence ID" value="NZ_CP065728.1"/>
</dbReference>
<dbReference type="Proteomes" id="UP000594834">
    <property type="component" value="Chromosome"/>
</dbReference>
<dbReference type="EMBL" id="CP065728">
    <property type="protein sequence ID" value="QPT45478.1"/>
    <property type="molecule type" value="Genomic_DNA"/>
</dbReference>
<reference evidence="1 2" key="1">
    <citation type="submission" date="2020-12" db="EMBL/GenBank/DDBJ databases">
        <title>FDA dAtabase for Regulatory Grade micrObial Sequences (FDA-ARGOS): Supporting development and validation of Infectious Disease Dx tests.</title>
        <authorList>
            <person name="Sproer C."/>
            <person name="Gronow S."/>
            <person name="Severitt S."/>
            <person name="Schroder I."/>
            <person name="Tallon L."/>
            <person name="Sadzewicz L."/>
            <person name="Zhao X."/>
            <person name="Boylan J."/>
            <person name="Ott S."/>
            <person name="Bowen H."/>
            <person name="Vavikolanu K."/>
            <person name="Mehta A."/>
            <person name="Aluvathingal J."/>
            <person name="Nadendla S."/>
            <person name="Lowell S."/>
            <person name="Myers T."/>
            <person name="Yan Y."/>
            <person name="Sichtig H."/>
        </authorList>
    </citation>
    <scope>NUCLEOTIDE SEQUENCE [LARGE SCALE GENOMIC DNA]</scope>
    <source>
        <strain evidence="1 2">FDAARGOS_869</strain>
    </source>
</reference>
<accession>A0A7T3F0I6</accession>
<keyword evidence="2" id="KW-1185">Reference proteome</keyword>
<gene>
    <name evidence="1" type="ORF">I6G26_05750</name>
</gene>
<evidence type="ECO:0000313" key="2">
    <source>
        <dbReference type="Proteomes" id="UP000594834"/>
    </source>
</evidence>
<evidence type="ECO:0000313" key="1">
    <source>
        <dbReference type="EMBL" id="QPT45478.1"/>
    </source>
</evidence>
<name>A0A7T3F0I6_MORNO</name>
<organism evidence="1 2">
    <name type="scientific">Moraxella nonliquefaciens</name>
    <dbReference type="NCBI Taxonomy" id="478"/>
    <lineage>
        <taxon>Bacteria</taxon>
        <taxon>Pseudomonadati</taxon>
        <taxon>Pseudomonadota</taxon>
        <taxon>Gammaproteobacteria</taxon>
        <taxon>Moraxellales</taxon>
        <taxon>Moraxellaceae</taxon>
        <taxon>Moraxella</taxon>
    </lineage>
</organism>
<proteinExistence type="predicted"/>